<dbReference type="InterPro" id="IPR013656">
    <property type="entry name" value="PAS_4"/>
</dbReference>
<keyword evidence="9" id="KW-0614">Plasmid</keyword>
<dbReference type="NCBIfam" id="TIGR00229">
    <property type="entry name" value="sensory_box"/>
    <property type="match status" value="1"/>
</dbReference>
<keyword evidence="3" id="KW-0597">Phosphoprotein</keyword>
<dbReference type="KEGG" id="dpd:Deipe_4260"/>
<reference evidence="10" key="1">
    <citation type="submission" date="2012-03" db="EMBL/GenBank/DDBJ databases">
        <title>Complete sequence of plasmid 1 of Deinococcus peraridilitoris DSM 19664.</title>
        <authorList>
            <person name="Lucas S."/>
            <person name="Copeland A."/>
            <person name="Lapidus A."/>
            <person name="Glavina del Rio T."/>
            <person name="Dalin E."/>
            <person name="Tice H."/>
            <person name="Bruce D."/>
            <person name="Goodwin L."/>
            <person name="Pitluck S."/>
            <person name="Peters L."/>
            <person name="Mikhailova N."/>
            <person name="Lu M."/>
            <person name="Kyrpides N."/>
            <person name="Mavromatis K."/>
            <person name="Ivanova N."/>
            <person name="Brettin T."/>
            <person name="Detter J.C."/>
            <person name="Han C."/>
            <person name="Larimer F."/>
            <person name="Land M."/>
            <person name="Hauser L."/>
            <person name="Markowitz V."/>
            <person name="Cheng J.-F."/>
            <person name="Hugenholtz P."/>
            <person name="Woyke T."/>
            <person name="Wu D."/>
            <person name="Pukall R."/>
            <person name="Steenblock K."/>
            <person name="Brambilla E."/>
            <person name="Klenk H.-P."/>
            <person name="Eisen J.A."/>
        </authorList>
    </citation>
    <scope>NUCLEOTIDE SEQUENCE [LARGE SCALE GENOMIC DNA]</scope>
    <source>
        <strain evidence="10">DSM 19664 / LMG 22246 / CIP 109416 / KR-200</strain>
        <plasmid evidence="10">Plasmid pDEIPE01</plasmid>
    </source>
</reference>
<evidence type="ECO:0000259" key="8">
    <source>
        <dbReference type="PROSITE" id="PS50113"/>
    </source>
</evidence>
<dbReference type="InterPro" id="IPR003594">
    <property type="entry name" value="HATPase_dom"/>
</dbReference>
<dbReference type="GO" id="GO:0000155">
    <property type="term" value="F:phosphorelay sensor kinase activity"/>
    <property type="evidence" value="ECO:0007669"/>
    <property type="project" value="InterPro"/>
</dbReference>
<comment type="catalytic activity">
    <reaction evidence="1">
        <text>ATP + protein L-histidine = ADP + protein N-phospho-L-histidine.</text>
        <dbReference type="EC" id="2.7.13.3"/>
    </reaction>
</comment>
<dbReference type="SMART" id="SM00065">
    <property type="entry name" value="GAF"/>
    <property type="match status" value="3"/>
</dbReference>
<dbReference type="PROSITE" id="PS50113">
    <property type="entry name" value="PAC"/>
    <property type="match status" value="1"/>
</dbReference>
<evidence type="ECO:0000256" key="1">
    <source>
        <dbReference type="ARBA" id="ARBA00000085"/>
    </source>
</evidence>
<gene>
    <name evidence="9" type="ordered locus">Deipe_4260</name>
</gene>
<dbReference type="Pfam" id="PF00512">
    <property type="entry name" value="HisKA"/>
    <property type="match status" value="1"/>
</dbReference>
<dbReference type="InterPro" id="IPR003018">
    <property type="entry name" value="GAF"/>
</dbReference>
<proteinExistence type="predicted"/>
<geneLocation type="plasmid" evidence="9 10">
    <name>pDEIPE01</name>
</geneLocation>
<dbReference type="OrthoDB" id="65110at2"/>
<keyword evidence="5" id="KW-0418">Kinase</keyword>
<dbReference type="EMBL" id="CP003383">
    <property type="protein sequence ID" value="AFZ69609.1"/>
    <property type="molecule type" value="Genomic_DNA"/>
</dbReference>
<dbReference type="PROSITE" id="PS50109">
    <property type="entry name" value="HIS_KIN"/>
    <property type="match status" value="1"/>
</dbReference>
<organism evidence="9 10">
    <name type="scientific">Deinococcus peraridilitoris (strain DSM 19664 / LMG 22246 / CIP 109416 / KR-200)</name>
    <dbReference type="NCBI Taxonomy" id="937777"/>
    <lineage>
        <taxon>Bacteria</taxon>
        <taxon>Thermotogati</taxon>
        <taxon>Deinococcota</taxon>
        <taxon>Deinococci</taxon>
        <taxon>Deinococcales</taxon>
        <taxon>Deinococcaceae</taxon>
        <taxon>Deinococcus</taxon>
    </lineage>
</organism>
<evidence type="ECO:0000313" key="9">
    <source>
        <dbReference type="EMBL" id="AFZ69609.1"/>
    </source>
</evidence>
<feature type="domain" description="Histidine kinase" evidence="6">
    <location>
        <begin position="698"/>
        <end position="912"/>
    </location>
</feature>
<dbReference type="InterPro" id="IPR000014">
    <property type="entry name" value="PAS"/>
</dbReference>
<dbReference type="InterPro" id="IPR003661">
    <property type="entry name" value="HisK_dim/P_dom"/>
</dbReference>
<dbReference type="InterPro" id="IPR036097">
    <property type="entry name" value="HisK_dim/P_sf"/>
</dbReference>
<keyword evidence="10" id="KW-1185">Reference proteome</keyword>
<dbReference type="SMART" id="SM00388">
    <property type="entry name" value="HisKA"/>
    <property type="match status" value="1"/>
</dbReference>
<dbReference type="Pfam" id="PF13185">
    <property type="entry name" value="GAF_2"/>
    <property type="match status" value="2"/>
</dbReference>
<dbReference type="PATRIC" id="fig|937777.3.peg.4290"/>
<dbReference type="Gene3D" id="3.30.450.40">
    <property type="match status" value="3"/>
</dbReference>
<dbReference type="PANTHER" id="PTHR43304:SF1">
    <property type="entry name" value="PAC DOMAIN-CONTAINING PROTEIN"/>
    <property type="match status" value="1"/>
</dbReference>
<dbReference type="PANTHER" id="PTHR43304">
    <property type="entry name" value="PHYTOCHROME-LIKE PROTEIN CPH1"/>
    <property type="match status" value="1"/>
</dbReference>
<dbReference type="Gene3D" id="3.30.565.10">
    <property type="entry name" value="Histidine kinase-like ATPase, C-terminal domain"/>
    <property type="match status" value="1"/>
</dbReference>
<dbReference type="EC" id="2.7.13.3" evidence="2"/>
<accession>L0A875</accession>
<dbReference type="InterPro" id="IPR004358">
    <property type="entry name" value="Sig_transdc_His_kin-like_C"/>
</dbReference>
<dbReference type="SMART" id="SM00387">
    <property type="entry name" value="HATPase_c"/>
    <property type="match status" value="1"/>
</dbReference>
<dbReference type="InterPro" id="IPR036890">
    <property type="entry name" value="HATPase_C_sf"/>
</dbReference>
<dbReference type="SUPFAM" id="SSF47384">
    <property type="entry name" value="Homodimeric domain of signal transducing histidine kinase"/>
    <property type="match status" value="1"/>
</dbReference>
<evidence type="ECO:0000313" key="10">
    <source>
        <dbReference type="Proteomes" id="UP000010467"/>
    </source>
</evidence>
<dbReference type="AlphaFoldDB" id="L0A875"/>
<dbReference type="SUPFAM" id="SSF55874">
    <property type="entry name" value="ATPase domain of HSP90 chaperone/DNA topoisomerase II/histidine kinase"/>
    <property type="match status" value="1"/>
</dbReference>
<dbReference type="InterPro" id="IPR035965">
    <property type="entry name" value="PAS-like_dom_sf"/>
</dbReference>
<dbReference type="CDD" id="cd00082">
    <property type="entry name" value="HisKA"/>
    <property type="match status" value="1"/>
</dbReference>
<name>L0A875_DEIPD</name>
<dbReference type="Gene3D" id="3.30.450.20">
    <property type="entry name" value="PAS domain"/>
    <property type="match status" value="1"/>
</dbReference>
<dbReference type="SUPFAM" id="SSF55785">
    <property type="entry name" value="PYP-like sensor domain (PAS domain)"/>
    <property type="match status" value="1"/>
</dbReference>
<keyword evidence="4" id="KW-0808">Transferase</keyword>
<dbReference type="Pfam" id="PF08448">
    <property type="entry name" value="PAS_4"/>
    <property type="match status" value="1"/>
</dbReference>
<dbReference type="InterPro" id="IPR052162">
    <property type="entry name" value="Sensor_kinase/Photoreceptor"/>
</dbReference>
<evidence type="ECO:0000256" key="3">
    <source>
        <dbReference type="ARBA" id="ARBA00022553"/>
    </source>
</evidence>
<feature type="domain" description="PAC" evidence="8">
    <location>
        <begin position="628"/>
        <end position="680"/>
    </location>
</feature>
<dbReference type="HOGENOM" id="CLU_000445_114_41_0"/>
<evidence type="ECO:0000256" key="2">
    <source>
        <dbReference type="ARBA" id="ARBA00012438"/>
    </source>
</evidence>
<dbReference type="CDD" id="cd00130">
    <property type="entry name" value="PAS"/>
    <property type="match status" value="1"/>
</dbReference>
<dbReference type="SUPFAM" id="SSF55781">
    <property type="entry name" value="GAF domain-like"/>
    <property type="match status" value="3"/>
</dbReference>
<evidence type="ECO:0000259" key="7">
    <source>
        <dbReference type="PROSITE" id="PS50112"/>
    </source>
</evidence>
<dbReference type="Proteomes" id="UP000010467">
    <property type="component" value="Plasmid pDEIPE01"/>
</dbReference>
<dbReference type="PROSITE" id="PS50112">
    <property type="entry name" value="PAS"/>
    <property type="match status" value="1"/>
</dbReference>
<sequence length="916" mass="101067">MPEQPAAPQVPPPSLAERLQDVTEALAAASTPADVFAVVLTPALQALDAIAGAVLLVNEAGDGLEIAATQGYQEGAQTIWHDGSLSGNIPAGDALKKREPLFFELQGDLVRAYPELEERTGAIAPLTNAVLPMFLDERPLGTIVLDFQEPHDFTPEERRFLRTLTAQCAIALGRVRLMTDLQRQVQERVQQIELDARAQEAFVALTELIGSQSDVLILVAQALQVLRARFTDGSGGYYVLEDDVWKLRVWTNDLNDQPELLRVLQAGLPYDTPVFVEIVRTGTPTFVENWDAGREQVEQSETYASSSGYPLVQDGQVKSVLALGRLQEAHWSEQDKAVVRAVGHSLGLALERTEQAQRLATQNVELDARTKVLEGFAELTRDLSVEVDGHTLVKRAQEVVMSLLTEGYALYYERLDGLWRNTVQTGELGPTPSEAAALQAVVDAGFPYDAPQSLVVPWTTRQPFYQDEYLRGGDTDAALVQYVNTVATLPVFVNGEIAGIICFVLFEPRKWTGTDKAVMETVVRSLGLALERAQGVTDLAARTDELARERTFLRAVLESLTEGIVACDPEGRLTLFNEATRTFHGQEASALPPEEWSGQYDLFEGDGVTPLVTERIPLYRAWRGERVRDAEMVIRPEKGEARSIIANGQPIFTENGAPLGAVVAMHDVTARKRAEADLQRRNEELRRSNAELEQFAYVASHDLQEPLRTITSFSQLLAMKYQGRLDEKADLYIRLIGDATTRMGTLLQDLLAFSRVGSSARRRDVVDLRDVLAQVKQDLQAQVERTEAQVSIGPLPSVSGDGTQLRQLFQNLLGNALKFRHPDRTPEVHIHAHDAGDQVKITVRDNGIGIEPEYFDRIFTIFQRLHTRETYEGSGIGLSIARKIVERHGGQIWLESTSGDGTAFHVTLPLAPGGAA</sequence>
<evidence type="ECO:0000256" key="4">
    <source>
        <dbReference type="ARBA" id="ARBA00022679"/>
    </source>
</evidence>
<feature type="domain" description="PAS" evidence="7">
    <location>
        <begin position="549"/>
        <end position="585"/>
    </location>
</feature>
<dbReference type="FunFam" id="3.30.565.10:FF:000006">
    <property type="entry name" value="Sensor histidine kinase WalK"/>
    <property type="match status" value="1"/>
</dbReference>
<evidence type="ECO:0000256" key="5">
    <source>
        <dbReference type="ARBA" id="ARBA00022777"/>
    </source>
</evidence>
<evidence type="ECO:0000259" key="6">
    <source>
        <dbReference type="PROSITE" id="PS50109"/>
    </source>
</evidence>
<dbReference type="InterPro" id="IPR005467">
    <property type="entry name" value="His_kinase_dom"/>
</dbReference>
<dbReference type="InterPro" id="IPR029016">
    <property type="entry name" value="GAF-like_dom_sf"/>
</dbReference>
<dbReference type="CDD" id="cd16921">
    <property type="entry name" value="HATPase_FilI-like"/>
    <property type="match status" value="1"/>
</dbReference>
<dbReference type="Pfam" id="PF02518">
    <property type="entry name" value="HATPase_c"/>
    <property type="match status" value="1"/>
</dbReference>
<dbReference type="PRINTS" id="PR00344">
    <property type="entry name" value="BCTRLSENSOR"/>
</dbReference>
<dbReference type="Gene3D" id="1.10.287.130">
    <property type="match status" value="1"/>
</dbReference>
<dbReference type="InterPro" id="IPR000700">
    <property type="entry name" value="PAS-assoc_C"/>
</dbReference>
<dbReference type="RefSeq" id="WP_015231510.1">
    <property type="nucleotide sequence ID" value="NC_019789.1"/>
</dbReference>
<protein>
    <recommendedName>
        <fullName evidence="2">histidine kinase</fullName>
        <ecNumber evidence="2">2.7.13.3</ecNumber>
    </recommendedName>
</protein>